<evidence type="ECO:0000313" key="3">
    <source>
        <dbReference type="Proteomes" id="UP000822688"/>
    </source>
</evidence>
<dbReference type="AlphaFoldDB" id="A0A8T0HBR1"/>
<proteinExistence type="predicted"/>
<keyword evidence="1" id="KW-1133">Transmembrane helix</keyword>
<feature type="transmembrane region" description="Helical" evidence="1">
    <location>
        <begin position="29"/>
        <end position="53"/>
    </location>
</feature>
<name>A0A8T0HBR1_CERPU</name>
<accession>A0A8T0HBR1</accession>
<comment type="caution">
    <text evidence="2">The sequence shown here is derived from an EMBL/GenBank/DDBJ whole genome shotgun (WGS) entry which is preliminary data.</text>
</comment>
<evidence type="ECO:0000313" key="2">
    <source>
        <dbReference type="EMBL" id="KAG0567828.1"/>
    </source>
</evidence>
<keyword evidence="3" id="KW-1185">Reference proteome</keyword>
<dbReference type="EMBL" id="CM026428">
    <property type="protein sequence ID" value="KAG0567828.1"/>
    <property type="molecule type" value="Genomic_DNA"/>
</dbReference>
<organism evidence="2 3">
    <name type="scientific">Ceratodon purpureus</name>
    <name type="common">Fire moss</name>
    <name type="synonym">Dicranum purpureum</name>
    <dbReference type="NCBI Taxonomy" id="3225"/>
    <lineage>
        <taxon>Eukaryota</taxon>
        <taxon>Viridiplantae</taxon>
        <taxon>Streptophyta</taxon>
        <taxon>Embryophyta</taxon>
        <taxon>Bryophyta</taxon>
        <taxon>Bryophytina</taxon>
        <taxon>Bryopsida</taxon>
        <taxon>Dicranidae</taxon>
        <taxon>Pseudoditrichales</taxon>
        <taxon>Ditrichaceae</taxon>
        <taxon>Ceratodon</taxon>
    </lineage>
</organism>
<dbReference type="OrthoDB" id="1973396at2759"/>
<protein>
    <submittedName>
        <fullName evidence="2">Uncharacterized protein</fullName>
    </submittedName>
</protein>
<evidence type="ECO:0000256" key="1">
    <source>
        <dbReference type="SAM" id="Phobius"/>
    </source>
</evidence>
<dbReference type="Proteomes" id="UP000822688">
    <property type="component" value="Chromosome 7"/>
</dbReference>
<gene>
    <name evidence="2" type="ORF">KC19_7G164600</name>
</gene>
<sequence>MRRQPVVSRRNRQQVQEVVGGIVTLVKTIFMNGVMVMLAPVLAPISLAVQLWNSLPTLRQVRRSVPTSFGELRRVPRSVWNSIPSVGQVVNMLVRLVQAAARDYMDHFSTQGIANSTRQPVQAF</sequence>
<reference evidence="2" key="1">
    <citation type="submission" date="2020-06" db="EMBL/GenBank/DDBJ databases">
        <title>WGS assembly of Ceratodon purpureus strain R40.</title>
        <authorList>
            <person name="Carey S.B."/>
            <person name="Jenkins J."/>
            <person name="Shu S."/>
            <person name="Lovell J.T."/>
            <person name="Sreedasyam A."/>
            <person name="Maumus F."/>
            <person name="Tiley G.P."/>
            <person name="Fernandez-Pozo N."/>
            <person name="Barry K."/>
            <person name="Chen C."/>
            <person name="Wang M."/>
            <person name="Lipzen A."/>
            <person name="Daum C."/>
            <person name="Saski C.A."/>
            <person name="Payton A.C."/>
            <person name="Mcbreen J.C."/>
            <person name="Conrad R.E."/>
            <person name="Kollar L.M."/>
            <person name="Olsson S."/>
            <person name="Huttunen S."/>
            <person name="Landis J.B."/>
            <person name="Wickett N.J."/>
            <person name="Johnson M.G."/>
            <person name="Rensing S.A."/>
            <person name="Grimwood J."/>
            <person name="Schmutz J."/>
            <person name="Mcdaniel S.F."/>
        </authorList>
    </citation>
    <scope>NUCLEOTIDE SEQUENCE</scope>
    <source>
        <strain evidence="2">R40</strain>
    </source>
</reference>
<keyword evidence="1" id="KW-0472">Membrane</keyword>
<keyword evidence="1" id="KW-0812">Transmembrane</keyword>